<keyword evidence="5" id="KW-1185">Reference proteome</keyword>
<feature type="transmembrane region" description="Helical" evidence="2">
    <location>
        <begin position="313"/>
        <end position="334"/>
    </location>
</feature>
<reference evidence="4 5" key="1">
    <citation type="submission" date="2020-10" db="EMBL/GenBank/DDBJ databases">
        <title>Sequencing the genomes of 1000 actinobacteria strains.</title>
        <authorList>
            <person name="Klenk H.-P."/>
        </authorList>
    </citation>
    <scope>NUCLEOTIDE SEQUENCE [LARGE SCALE GENOMIC DNA]</scope>
    <source>
        <strain evidence="4 5">DSM 15474</strain>
    </source>
</reference>
<sequence>MLSSQARGLSRLYALDVARALAIFGMIIVNVGPYNTDGWASWIVRGLNGRASILFVVLAGIGVTFLARRSLTKGITRRSTLLWRGLLLLALGLALQTLDHGVNVILPTYAALFFLAAFMVKMSTRWLFWSATASALLGPVLWILARQSTDFHIEPAQLGDSPFQIVAAILVSGPYPLVVWIAPFFLGVWIGRQPLGNVKVQRRLLYVGAIAGFGAFGLSQLLVRILGQPDTSDVDFDRLISAVGHSQMPLWLISASGTAVMLLGILLIVVPYFSQRIRLLVAVGQMPLTAYTAHLVIIALLIYPGPQDPLEGLLISCAIMLGLVLFAVVWIANLRYGPLEALLRKAPTFLRVHYRLPERHRRRQHARAYPRRAKPGTSMEQKPTPS</sequence>
<feature type="transmembrane region" description="Helical" evidence="2">
    <location>
        <begin position="165"/>
        <end position="191"/>
    </location>
</feature>
<dbReference type="EMBL" id="JADBEE010000001">
    <property type="protein sequence ID" value="MBE1513593.1"/>
    <property type="molecule type" value="Genomic_DNA"/>
</dbReference>
<gene>
    <name evidence="4" type="ORF">H4W26_000348</name>
</gene>
<proteinExistence type="predicted"/>
<feature type="transmembrane region" description="Helical" evidence="2">
    <location>
        <begin position="104"/>
        <end position="120"/>
    </location>
</feature>
<feature type="compositionally biased region" description="Basic residues" evidence="1">
    <location>
        <begin position="361"/>
        <end position="374"/>
    </location>
</feature>
<feature type="transmembrane region" description="Helical" evidence="2">
    <location>
        <begin position="250"/>
        <end position="272"/>
    </location>
</feature>
<evidence type="ECO:0000256" key="2">
    <source>
        <dbReference type="SAM" id="Phobius"/>
    </source>
</evidence>
<accession>A0ABR9J3K9</accession>
<dbReference type="PANTHER" id="PTHR30590:SF3">
    <property type="entry name" value="HYPOTHETICAL MEMBRANE SPANNING PROTEIN"/>
    <property type="match status" value="1"/>
</dbReference>
<comment type="caution">
    <text evidence="4">The sequence shown here is derived from an EMBL/GenBank/DDBJ whole genome shotgun (WGS) entry which is preliminary data.</text>
</comment>
<feature type="transmembrane region" description="Helical" evidence="2">
    <location>
        <begin position="279"/>
        <end position="301"/>
    </location>
</feature>
<evidence type="ECO:0000259" key="3">
    <source>
        <dbReference type="Pfam" id="PF04235"/>
    </source>
</evidence>
<dbReference type="PANTHER" id="PTHR30590">
    <property type="entry name" value="INNER MEMBRANE PROTEIN"/>
    <property type="match status" value="1"/>
</dbReference>
<keyword evidence="2" id="KW-0812">Transmembrane</keyword>
<evidence type="ECO:0000256" key="1">
    <source>
        <dbReference type="SAM" id="MobiDB-lite"/>
    </source>
</evidence>
<feature type="transmembrane region" description="Helical" evidence="2">
    <location>
        <begin position="51"/>
        <end position="69"/>
    </location>
</feature>
<dbReference type="Pfam" id="PF04235">
    <property type="entry name" value="DUF418"/>
    <property type="match status" value="1"/>
</dbReference>
<keyword evidence="2" id="KW-0472">Membrane</keyword>
<evidence type="ECO:0000313" key="4">
    <source>
        <dbReference type="EMBL" id="MBE1513593.1"/>
    </source>
</evidence>
<keyword evidence="2" id="KW-1133">Transmembrane helix</keyword>
<feature type="domain" description="DUF418" evidence="3">
    <location>
        <begin position="240"/>
        <end position="346"/>
    </location>
</feature>
<evidence type="ECO:0000313" key="5">
    <source>
        <dbReference type="Proteomes" id="UP000636579"/>
    </source>
</evidence>
<name>A0ABR9J3K9_9MICC</name>
<dbReference type="RefSeq" id="WP_192590461.1">
    <property type="nucleotide sequence ID" value="NZ_JADBEE010000001.1"/>
</dbReference>
<organism evidence="4 5">
    <name type="scientific">Nesterenkonia halotolerans</name>
    <dbReference type="NCBI Taxonomy" id="225325"/>
    <lineage>
        <taxon>Bacteria</taxon>
        <taxon>Bacillati</taxon>
        <taxon>Actinomycetota</taxon>
        <taxon>Actinomycetes</taxon>
        <taxon>Micrococcales</taxon>
        <taxon>Micrococcaceae</taxon>
        <taxon>Nesterenkonia</taxon>
    </lineage>
</organism>
<dbReference type="InterPro" id="IPR007349">
    <property type="entry name" value="DUF418"/>
</dbReference>
<dbReference type="Proteomes" id="UP000636579">
    <property type="component" value="Unassembled WGS sequence"/>
</dbReference>
<feature type="transmembrane region" description="Helical" evidence="2">
    <location>
        <begin position="81"/>
        <end position="98"/>
    </location>
</feature>
<feature type="transmembrane region" description="Helical" evidence="2">
    <location>
        <begin position="12"/>
        <end position="31"/>
    </location>
</feature>
<feature type="region of interest" description="Disordered" evidence="1">
    <location>
        <begin position="361"/>
        <end position="386"/>
    </location>
</feature>
<dbReference type="InterPro" id="IPR052529">
    <property type="entry name" value="Bact_Transport_Assoc"/>
</dbReference>
<feature type="transmembrane region" description="Helical" evidence="2">
    <location>
        <begin position="203"/>
        <end position="223"/>
    </location>
</feature>
<protein>
    <submittedName>
        <fullName evidence="4">Membrane protein YeiB</fullName>
    </submittedName>
</protein>
<feature type="transmembrane region" description="Helical" evidence="2">
    <location>
        <begin position="127"/>
        <end position="145"/>
    </location>
</feature>